<dbReference type="PROSITE" id="PS51352">
    <property type="entry name" value="THIOREDOXIN_2"/>
    <property type="match status" value="1"/>
</dbReference>
<reference evidence="2 3" key="1">
    <citation type="submission" date="2016-10" db="EMBL/GenBank/DDBJ databases">
        <title>Description of Gloeomargarita lithophora gen. nov., sp. nov., a thylakoid-bearing basal-branching cyanobacterium with intracellular carbonates, and proposal for Gloeomargaritales ord. nov.</title>
        <authorList>
            <person name="Moreira D."/>
            <person name="Tavera R."/>
            <person name="Benzerara K."/>
            <person name="Skouri-Panet F."/>
            <person name="Couradeau E."/>
            <person name="Gerard E."/>
            <person name="Loussert C."/>
            <person name="Novelo E."/>
            <person name="Zivanovic Y."/>
            <person name="Lopez-Garcia P."/>
        </authorList>
    </citation>
    <scope>NUCLEOTIDE SEQUENCE [LARGE SCALE GENOMIC DNA]</scope>
    <source>
        <strain evidence="2 3">D10</strain>
    </source>
</reference>
<dbReference type="CDD" id="cd02969">
    <property type="entry name" value="PRX_like1"/>
    <property type="match status" value="1"/>
</dbReference>
<dbReference type="KEGG" id="glt:GlitD10_0882"/>
<name>A0A1J0AB88_9CYAN</name>
<dbReference type="Pfam" id="PF08534">
    <property type="entry name" value="Redoxin"/>
    <property type="match status" value="1"/>
</dbReference>
<evidence type="ECO:0000259" key="1">
    <source>
        <dbReference type="PROSITE" id="PS51352"/>
    </source>
</evidence>
<dbReference type="EMBL" id="CP017675">
    <property type="protein sequence ID" value="APB33200.1"/>
    <property type="molecule type" value="Genomic_DNA"/>
</dbReference>
<dbReference type="Gene3D" id="3.40.30.10">
    <property type="entry name" value="Glutaredoxin"/>
    <property type="match status" value="1"/>
</dbReference>
<protein>
    <submittedName>
        <fullName evidence="2">Peroxiredoxin</fullName>
    </submittedName>
</protein>
<dbReference type="InterPro" id="IPR047262">
    <property type="entry name" value="PRX-like1"/>
</dbReference>
<dbReference type="InterPro" id="IPR036249">
    <property type="entry name" value="Thioredoxin-like_sf"/>
</dbReference>
<proteinExistence type="predicted"/>
<accession>A0A1J0AB88</accession>
<dbReference type="PANTHER" id="PTHR43640:SF1">
    <property type="entry name" value="THIOREDOXIN-DEPENDENT PEROXIREDOXIN"/>
    <property type="match status" value="1"/>
</dbReference>
<organism evidence="2 3">
    <name type="scientific">Gloeomargarita lithophora Alchichica-D10</name>
    <dbReference type="NCBI Taxonomy" id="1188229"/>
    <lineage>
        <taxon>Bacteria</taxon>
        <taxon>Bacillati</taxon>
        <taxon>Cyanobacteriota</taxon>
        <taxon>Cyanophyceae</taxon>
        <taxon>Gloeomargaritales</taxon>
        <taxon>Gloeomargaritaceae</taxon>
        <taxon>Gloeomargarita</taxon>
    </lineage>
</organism>
<dbReference type="Proteomes" id="UP000180235">
    <property type="component" value="Chromosome"/>
</dbReference>
<dbReference type="RefSeq" id="WP_071453818.1">
    <property type="nucleotide sequence ID" value="NZ_CP017675.1"/>
</dbReference>
<keyword evidence="3" id="KW-1185">Reference proteome</keyword>
<sequence length="211" mass="22384">MARFAWLVPATAAVVVTGIAVSTLTVNTSAAVRVGNPAPDFTAKTSTGQTVRLSDHKGKVVVLEWTNHECPFVVKHYGTGNMQKLQQEAKAKGVVWLSVVSSAPGQQGFVTADQANGVVKDKKATPTAVLLDPDGSLGKMYNARTTPHMFVIDKSGKLQYMGAIDDAPSLADQDVSKANNYVRTALGQVMVGQPVTTSTTQPYGCSVKYKN</sequence>
<dbReference type="SUPFAM" id="SSF52833">
    <property type="entry name" value="Thioredoxin-like"/>
    <property type="match status" value="1"/>
</dbReference>
<dbReference type="PANTHER" id="PTHR43640">
    <property type="entry name" value="OS07G0260300 PROTEIN"/>
    <property type="match status" value="1"/>
</dbReference>
<dbReference type="GO" id="GO:0016491">
    <property type="term" value="F:oxidoreductase activity"/>
    <property type="evidence" value="ECO:0007669"/>
    <property type="project" value="InterPro"/>
</dbReference>
<evidence type="ECO:0000313" key="2">
    <source>
        <dbReference type="EMBL" id="APB33200.1"/>
    </source>
</evidence>
<feature type="domain" description="Thioredoxin" evidence="1">
    <location>
        <begin position="32"/>
        <end position="180"/>
    </location>
</feature>
<dbReference type="InterPro" id="IPR013740">
    <property type="entry name" value="Redoxin"/>
</dbReference>
<dbReference type="InterPro" id="IPR013766">
    <property type="entry name" value="Thioredoxin_domain"/>
</dbReference>
<gene>
    <name evidence="2" type="ORF">GlitD10_0882</name>
</gene>
<dbReference type="AlphaFoldDB" id="A0A1J0AB88"/>
<dbReference type="OrthoDB" id="9809746at2"/>
<dbReference type="STRING" id="1188229.GlitD10_0882"/>
<evidence type="ECO:0000313" key="3">
    <source>
        <dbReference type="Proteomes" id="UP000180235"/>
    </source>
</evidence>